<gene>
    <name evidence="1" type="ORF">NP596_20665</name>
</gene>
<comment type="caution">
    <text evidence="1">The sequence shown here is derived from an EMBL/GenBank/DDBJ whole genome shotgun (WGS) entry which is preliminary data.</text>
</comment>
<feature type="non-terminal residue" evidence="1">
    <location>
        <position position="76"/>
    </location>
</feature>
<dbReference type="RefSeq" id="WP_256617275.1">
    <property type="nucleotide sequence ID" value="NZ_JANIBK010000249.1"/>
</dbReference>
<dbReference type="EMBL" id="JANIBK010000249">
    <property type="protein sequence ID" value="MCQ8130880.1"/>
    <property type="molecule type" value="Genomic_DNA"/>
</dbReference>
<name>A0ABT1UC05_9GAMM</name>
<dbReference type="PROSITE" id="PS51257">
    <property type="entry name" value="PROKAR_LIPOPROTEIN"/>
    <property type="match status" value="1"/>
</dbReference>
<evidence type="ECO:0000313" key="2">
    <source>
        <dbReference type="Proteomes" id="UP001524586"/>
    </source>
</evidence>
<protein>
    <submittedName>
        <fullName evidence="1">Uncharacterized protein</fullName>
    </submittedName>
</protein>
<dbReference type="Proteomes" id="UP001524586">
    <property type="component" value="Unassembled WGS sequence"/>
</dbReference>
<reference evidence="1 2" key="1">
    <citation type="submission" date="2022-07" db="EMBL/GenBank/DDBJ databases">
        <title>Methylomonas rivi sp. nov., Methylomonas rosea sp. nov., Methylomonas aureus sp. nov. and Methylomonas subterranea sp. nov., four novel methanotrophs isolated from a freshwater creek and the deep terrestrial subsurface.</title>
        <authorList>
            <person name="Abin C."/>
            <person name="Sankaranarayanan K."/>
            <person name="Garner C."/>
            <person name="Sindelar R."/>
            <person name="Kotary K."/>
            <person name="Garner R."/>
            <person name="Barclay S."/>
            <person name="Lawson P."/>
            <person name="Krumholz L."/>
        </authorList>
    </citation>
    <scope>NUCLEOTIDE SEQUENCE [LARGE SCALE GENOMIC DNA]</scope>
    <source>
        <strain evidence="1 2">WSC-6</strain>
    </source>
</reference>
<organism evidence="1 2">
    <name type="scientific">Methylomonas rivi</name>
    <dbReference type="NCBI Taxonomy" id="2952226"/>
    <lineage>
        <taxon>Bacteria</taxon>
        <taxon>Pseudomonadati</taxon>
        <taxon>Pseudomonadota</taxon>
        <taxon>Gammaproteobacteria</taxon>
        <taxon>Methylococcales</taxon>
        <taxon>Methylococcaceae</taxon>
        <taxon>Methylomonas</taxon>
    </lineage>
</organism>
<proteinExistence type="predicted"/>
<evidence type="ECO:0000313" key="1">
    <source>
        <dbReference type="EMBL" id="MCQ8130880.1"/>
    </source>
</evidence>
<sequence>MKHIDYPYAPNPVRVRSDGSFTQGFVASACISAFQDVAHPDSKADYQRILRHGLQGGAALAAGSHAAHSLRRGDYT</sequence>
<keyword evidence="2" id="KW-1185">Reference proteome</keyword>
<accession>A0ABT1UC05</accession>